<dbReference type="Pfam" id="PF08797">
    <property type="entry name" value="HIRAN"/>
    <property type="match status" value="1"/>
</dbReference>
<keyword evidence="1" id="KW-0479">Metal-binding</keyword>
<dbReference type="InterPro" id="IPR014905">
    <property type="entry name" value="HIRAN"/>
</dbReference>
<dbReference type="GO" id="GO:0016818">
    <property type="term" value="F:hydrolase activity, acting on acid anhydrides, in phosphorus-containing anhydrides"/>
    <property type="evidence" value="ECO:0007669"/>
    <property type="project" value="InterPro"/>
</dbReference>
<sequence length="109" mass="12049">MAKTYFTLTGTRHYFGAYFLKKGMRVELEKEPDNEHDKEAIKVNLEGLGKIGYVANSTYTVLGESMSAGRLYDKIGDKAEGKVVLVTERGVLCKVCKKSLAKQNGQPAD</sequence>
<dbReference type="AlphaFoldDB" id="A0A9D1VX41"/>
<dbReference type="Proteomes" id="UP000824243">
    <property type="component" value="Unassembled WGS sequence"/>
</dbReference>
<dbReference type="SMART" id="SM00910">
    <property type="entry name" value="HIRAN"/>
    <property type="match status" value="1"/>
</dbReference>
<evidence type="ECO:0000256" key="2">
    <source>
        <dbReference type="ARBA" id="ARBA00022801"/>
    </source>
</evidence>
<dbReference type="GO" id="GO:0003676">
    <property type="term" value="F:nucleic acid binding"/>
    <property type="evidence" value="ECO:0007669"/>
    <property type="project" value="InterPro"/>
</dbReference>
<evidence type="ECO:0000259" key="3">
    <source>
        <dbReference type="SMART" id="SM00910"/>
    </source>
</evidence>
<reference evidence="4" key="1">
    <citation type="journal article" date="2021" name="PeerJ">
        <title>Extensive microbial diversity within the chicken gut microbiome revealed by metagenomics and culture.</title>
        <authorList>
            <person name="Gilroy R."/>
            <person name="Ravi A."/>
            <person name="Getino M."/>
            <person name="Pursley I."/>
            <person name="Horton D.L."/>
            <person name="Alikhan N.F."/>
            <person name="Baker D."/>
            <person name="Gharbi K."/>
            <person name="Hall N."/>
            <person name="Watson M."/>
            <person name="Adriaenssens E.M."/>
            <person name="Foster-Nyarko E."/>
            <person name="Jarju S."/>
            <person name="Secka A."/>
            <person name="Antonio M."/>
            <person name="Oren A."/>
            <person name="Chaudhuri R.R."/>
            <person name="La Ragione R."/>
            <person name="Hildebrand F."/>
            <person name="Pallen M.J."/>
        </authorList>
    </citation>
    <scope>NUCLEOTIDE SEQUENCE</scope>
    <source>
        <strain evidence="4">ChiSjej5B23-15282</strain>
    </source>
</reference>
<reference evidence="4" key="2">
    <citation type="submission" date="2021-04" db="EMBL/GenBank/DDBJ databases">
        <authorList>
            <person name="Gilroy R."/>
        </authorList>
    </citation>
    <scope>NUCLEOTIDE SEQUENCE</scope>
    <source>
        <strain evidence="4">ChiSjej5B23-15282</strain>
    </source>
</reference>
<dbReference type="Gene3D" id="3.30.70.2330">
    <property type="match status" value="1"/>
</dbReference>
<keyword evidence="2" id="KW-0378">Hydrolase</keyword>
<protein>
    <submittedName>
        <fullName evidence="4">HIRAN domain-containing protein</fullName>
    </submittedName>
</protein>
<accession>A0A9D1VX41</accession>
<name>A0A9D1VX41_9FIRM</name>
<comment type="caution">
    <text evidence="4">The sequence shown here is derived from an EMBL/GenBank/DDBJ whole genome shotgun (WGS) entry which is preliminary data.</text>
</comment>
<evidence type="ECO:0000313" key="4">
    <source>
        <dbReference type="EMBL" id="HIX48349.1"/>
    </source>
</evidence>
<proteinExistence type="predicted"/>
<dbReference type="EMBL" id="DXFA01000089">
    <property type="protein sequence ID" value="HIX48349.1"/>
    <property type="molecule type" value="Genomic_DNA"/>
</dbReference>
<gene>
    <name evidence="4" type="ORF">H9981_04965</name>
</gene>
<evidence type="ECO:0000256" key="1">
    <source>
        <dbReference type="ARBA" id="ARBA00022723"/>
    </source>
</evidence>
<organism evidence="4 5">
    <name type="scientific">Candidatus Mediterraneibacter caccavium</name>
    <dbReference type="NCBI Taxonomy" id="2838661"/>
    <lineage>
        <taxon>Bacteria</taxon>
        <taxon>Bacillati</taxon>
        <taxon>Bacillota</taxon>
        <taxon>Clostridia</taxon>
        <taxon>Lachnospirales</taxon>
        <taxon>Lachnospiraceae</taxon>
        <taxon>Mediterraneibacter</taxon>
    </lineage>
</organism>
<feature type="domain" description="HIRAN" evidence="3">
    <location>
        <begin position="1"/>
        <end position="99"/>
    </location>
</feature>
<dbReference type="GO" id="GO:0008270">
    <property type="term" value="F:zinc ion binding"/>
    <property type="evidence" value="ECO:0007669"/>
    <property type="project" value="InterPro"/>
</dbReference>
<evidence type="ECO:0000313" key="5">
    <source>
        <dbReference type="Proteomes" id="UP000824243"/>
    </source>
</evidence>